<evidence type="ECO:0000313" key="2">
    <source>
        <dbReference type="Proteomes" id="UP000007797"/>
    </source>
</evidence>
<dbReference type="EMBL" id="GL883029">
    <property type="protein sequence ID" value="EGG14097.1"/>
    <property type="molecule type" value="Genomic_DNA"/>
</dbReference>
<reference evidence="2" key="1">
    <citation type="journal article" date="2011" name="Genome Res.">
        <title>Phylogeny-wide analysis of social amoeba genomes highlights ancient origins for complex intercellular communication.</title>
        <authorList>
            <person name="Heidel A.J."/>
            <person name="Lawal H.M."/>
            <person name="Felder M."/>
            <person name="Schilde C."/>
            <person name="Helps N.R."/>
            <person name="Tunggal B."/>
            <person name="Rivero F."/>
            <person name="John U."/>
            <person name="Schleicher M."/>
            <person name="Eichinger L."/>
            <person name="Platzer M."/>
            <person name="Noegel A.A."/>
            <person name="Schaap P."/>
            <person name="Gloeckner G."/>
        </authorList>
    </citation>
    <scope>NUCLEOTIDE SEQUENCE [LARGE SCALE GENOMIC DNA]</scope>
    <source>
        <strain evidence="2">SH3</strain>
    </source>
</reference>
<dbReference type="RefSeq" id="XP_004350805.1">
    <property type="nucleotide sequence ID" value="XM_004350754.1"/>
</dbReference>
<dbReference type="Proteomes" id="UP000007797">
    <property type="component" value="Unassembled WGS sequence"/>
</dbReference>
<sequence>MIDEVPSTGWFVWNTDGCSSTLASWATDLGHSITGHFWNGGVTGDSVRVFWSLETGIGIHDCFILPTVLACTIVLDVDNRRLGWGQINM</sequence>
<gene>
    <name evidence="1" type="ORF">DFA_11861</name>
</gene>
<evidence type="ECO:0000313" key="1">
    <source>
        <dbReference type="EMBL" id="EGG14097.1"/>
    </source>
</evidence>
<dbReference type="GeneID" id="14865414"/>
<organism evidence="1 2">
    <name type="scientific">Cavenderia fasciculata</name>
    <name type="common">Slime mold</name>
    <name type="synonym">Dictyostelium fasciculatum</name>
    <dbReference type="NCBI Taxonomy" id="261658"/>
    <lineage>
        <taxon>Eukaryota</taxon>
        <taxon>Amoebozoa</taxon>
        <taxon>Evosea</taxon>
        <taxon>Eumycetozoa</taxon>
        <taxon>Dictyostelia</taxon>
        <taxon>Acytosteliales</taxon>
        <taxon>Cavenderiaceae</taxon>
        <taxon>Cavenderia</taxon>
    </lineage>
</organism>
<proteinExistence type="predicted"/>
<keyword evidence="2" id="KW-1185">Reference proteome</keyword>
<protein>
    <submittedName>
        <fullName evidence="1">Uncharacterized protein</fullName>
    </submittedName>
</protein>
<accession>F4QEI6</accession>
<name>F4QEI6_CACFS</name>
<dbReference type="AlphaFoldDB" id="F4QEI6"/>
<dbReference type="KEGG" id="dfa:DFA_11861"/>